<keyword evidence="2" id="KW-1185">Reference proteome</keyword>
<dbReference type="EMBL" id="JAJHNU010000001">
    <property type="protein sequence ID" value="MDN4121257.1"/>
    <property type="molecule type" value="Genomic_DNA"/>
</dbReference>
<evidence type="ECO:0008006" key="3">
    <source>
        <dbReference type="Google" id="ProtNLM"/>
    </source>
</evidence>
<comment type="caution">
    <text evidence="1">The sequence shown here is derived from an EMBL/GenBank/DDBJ whole genome shotgun (WGS) entry which is preliminary data.</text>
</comment>
<evidence type="ECO:0000313" key="1">
    <source>
        <dbReference type="EMBL" id="MDN4121257.1"/>
    </source>
</evidence>
<proteinExistence type="predicted"/>
<name>A0ABT8EIY3_9BURK</name>
<evidence type="ECO:0000313" key="2">
    <source>
        <dbReference type="Proteomes" id="UP001168613"/>
    </source>
</evidence>
<gene>
    <name evidence="1" type="ORF">LMS43_08155</name>
</gene>
<accession>A0ABT8EIY3</accession>
<protein>
    <recommendedName>
        <fullName evidence="3">HK97 gp10 family phage protein</fullName>
    </recommendedName>
</protein>
<reference evidence="1" key="1">
    <citation type="submission" date="2021-11" db="EMBL/GenBank/DDBJ databases">
        <title>Draft genome sequence of Alcaligenes endophyticus type strain CCUG 75668T.</title>
        <authorList>
            <person name="Salva-Serra F."/>
            <person name="Duran R.E."/>
            <person name="Seeger M."/>
            <person name="Moore E.R.B."/>
            <person name="Jaen-Luchoro D."/>
        </authorList>
    </citation>
    <scope>NUCLEOTIDE SEQUENCE</scope>
    <source>
        <strain evidence="1">CCUG 75668</strain>
    </source>
</reference>
<sequence length="159" mass="17733">MAKGSFALNIRKFAQRAKENADEVVRRAVIEIGDSLVLRTPVGNPKHWDADFKEAALKLGWYGEGYTGGRLRANWQLQAESPATGVLDEIDPTGEPTRAKFNTLAASMQAGGLIYYSNNLPYALRIEDGYSKRAPEGMVAVTRDEFRDYVRKAIRELPK</sequence>
<dbReference type="RefSeq" id="WP_266124879.1">
    <property type="nucleotide sequence ID" value="NZ_JAJHNU010000001.1"/>
</dbReference>
<dbReference type="Proteomes" id="UP001168613">
    <property type="component" value="Unassembled WGS sequence"/>
</dbReference>
<organism evidence="1 2">
    <name type="scientific">Alcaligenes endophyticus</name>
    <dbReference type="NCBI Taxonomy" id="1929088"/>
    <lineage>
        <taxon>Bacteria</taxon>
        <taxon>Pseudomonadati</taxon>
        <taxon>Pseudomonadota</taxon>
        <taxon>Betaproteobacteria</taxon>
        <taxon>Burkholderiales</taxon>
        <taxon>Alcaligenaceae</taxon>
        <taxon>Alcaligenes</taxon>
    </lineage>
</organism>